<dbReference type="GO" id="GO:0097036">
    <property type="term" value="P:regulation of plasma membrane sterol distribution"/>
    <property type="evidence" value="ECO:0007669"/>
    <property type="project" value="UniProtKB-UniRule"/>
</dbReference>
<name>A0AAN8V2X3_9MAGN</name>
<comment type="similarity">
    <text evidence="2 10">Belongs to the ARV1 family.</text>
</comment>
<feature type="transmembrane region" description="Helical" evidence="10">
    <location>
        <begin position="20"/>
        <end position="48"/>
    </location>
</feature>
<keyword evidence="3 10" id="KW-0813">Transport</keyword>
<evidence type="ECO:0000256" key="2">
    <source>
        <dbReference type="ARBA" id="ARBA00009187"/>
    </source>
</evidence>
<dbReference type="Pfam" id="PF04161">
    <property type="entry name" value="Arv1"/>
    <property type="match status" value="1"/>
</dbReference>
<evidence type="ECO:0000256" key="7">
    <source>
        <dbReference type="ARBA" id="ARBA00023055"/>
    </source>
</evidence>
<dbReference type="PANTHER" id="PTHR14467">
    <property type="entry name" value="ARV1"/>
    <property type="match status" value="1"/>
</dbReference>
<evidence type="ECO:0000256" key="3">
    <source>
        <dbReference type="ARBA" id="ARBA00022448"/>
    </source>
</evidence>
<keyword evidence="8 10" id="KW-0443">Lipid metabolism</keyword>
<evidence type="ECO:0000313" key="13">
    <source>
        <dbReference type="Proteomes" id="UP001370490"/>
    </source>
</evidence>
<dbReference type="GO" id="GO:0032366">
    <property type="term" value="P:intracellular sterol transport"/>
    <property type="evidence" value="ECO:0007669"/>
    <property type="project" value="UniProtKB-UniRule"/>
</dbReference>
<dbReference type="EMBL" id="JBAMMX010000019">
    <property type="protein sequence ID" value="KAK6922331.1"/>
    <property type="molecule type" value="Genomic_DNA"/>
</dbReference>
<keyword evidence="13" id="KW-1185">Reference proteome</keyword>
<evidence type="ECO:0000256" key="5">
    <source>
        <dbReference type="ARBA" id="ARBA00022824"/>
    </source>
</evidence>
<feature type="transmembrane region" description="Helical" evidence="10">
    <location>
        <begin position="60"/>
        <end position="79"/>
    </location>
</feature>
<keyword evidence="4 10" id="KW-0812">Transmembrane</keyword>
<keyword evidence="9 10" id="KW-0472">Membrane</keyword>
<comment type="function">
    <text evidence="10">Mediator of sterol homeostasis involved in sterol uptake, trafficking and distribution into membranes.</text>
</comment>
<comment type="caution">
    <text evidence="10">Lacks conserved residue(s) required for the propagation of feature annotation.</text>
</comment>
<evidence type="ECO:0000256" key="1">
    <source>
        <dbReference type="ARBA" id="ARBA00004477"/>
    </source>
</evidence>
<evidence type="ECO:0000313" key="12">
    <source>
        <dbReference type="EMBL" id="KAK6922331.1"/>
    </source>
</evidence>
<evidence type="ECO:0000256" key="10">
    <source>
        <dbReference type="RuleBase" id="RU368065"/>
    </source>
</evidence>
<dbReference type="AlphaFoldDB" id="A0AAN8V2X3"/>
<dbReference type="PANTHER" id="PTHR14467:SF0">
    <property type="entry name" value="PROTEIN ARV1"/>
    <property type="match status" value="1"/>
</dbReference>
<evidence type="ECO:0000256" key="11">
    <source>
        <dbReference type="SAM" id="MobiDB-lite"/>
    </source>
</evidence>
<keyword evidence="10" id="KW-0746">Sphingolipid metabolism</keyword>
<comment type="caution">
    <text evidence="12">The sequence shown here is derived from an EMBL/GenBank/DDBJ whole genome shotgun (WGS) entry which is preliminary data.</text>
</comment>
<sequence>MLTRSAEEWGLSSSYCLLFWRYGMILMNVFIQNFLFLCVLLLASTTFPSTFAGVLRYKKLLLAFLVSSYLKMFLIAMMVWEFPVYVIFVIDLFVFSSNTVALRVITQGDLSSSLAVCFAARSVKLLVDQCMRTDHVCDPAGFHCACTRKPELVDALPHNIQSEEPSFCGEFLIGGQPTGPKLPFPIFFEKLLVASSSSDSAIKQATPSSIKCPALAREYAFEVFVLVRKDSPVVGRQQNYCHTYNYAQHRHDTADYTVDIDFLKSELTELQVLQEQFQGSTRSVSCALILEAPKLTLAATFRKKLSSKSVAYIERFKGRSSRVDMNGEPVVAQHRHTLIRFDCALIIISFTYTLEESNTVTVAHLVVFRKHPRDGDMRKACSTNHSLSGPRSFKQECK</sequence>
<accession>A0AAN8V2X3</accession>
<evidence type="ECO:0000256" key="6">
    <source>
        <dbReference type="ARBA" id="ARBA00022989"/>
    </source>
</evidence>
<organism evidence="12 13">
    <name type="scientific">Dillenia turbinata</name>
    <dbReference type="NCBI Taxonomy" id="194707"/>
    <lineage>
        <taxon>Eukaryota</taxon>
        <taxon>Viridiplantae</taxon>
        <taxon>Streptophyta</taxon>
        <taxon>Embryophyta</taxon>
        <taxon>Tracheophyta</taxon>
        <taxon>Spermatophyta</taxon>
        <taxon>Magnoliopsida</taxon>
        <taxon>eudicotyledons</taxon>
        <taxon>Gunneridae</taxon>
        <taxon>Pentapetalae</taxon>
        <taxon>Dilleniales</taxon>
        <taxon>Dilleniaceae</taxon>
        <taxon>Dillenia</taxon>
    </lineage>
</organism>
<keyword evidence="5 10" id="KW-0256">Endoplasmic reticulum</keyword>
<dbReference type="GO" id="GO:0006665">
    <property type="term" value="P:sphingolipid metabolic process"/>
    <property type="evidence" value="ECO:0007669"/>
    <property type="project" value="UniProtKB-UniRule"/>
</dbReference>
<gene>
    <name evidence="12" type="ORF">RJ641_012838</name>
</gene>
<keyword evidence="6 10" id="KW-1133">Transmembrane helix</keyword>
<dbReference type="Proteomes" id="UP001370490">
    <property type="component" value="Unassembled WGS sequence"/>
</dbReference>
<keyword evidence="7 10" id="KW-0445">Lipid transport</keyword>
<evidence type="ECO:0000256" key="8">
    <source>
        <dbReference type="ARBA" id="ARBA00023098"/>
    </source>
</evidence>
<dbReference type="GO" id="GO:0005789">
    <property type="term" value="C:endoplasmic reticulum membrane"/>
    <property type="evidence" value="ECO:0007669"/>
    <property type="project" value="UniProtKB-SubCell"/>
</dbReference>
<proteinExistence type="inferred from homology"/>
<comment type="function">
    <text evidence="10">Regulates also the sphingolipid metabolism.</text>
</comment>
<reference evidence="12 13" key="1">
    <citation type="submission" date="2023-12" db="EMBL/GenBank/DDBJ databases">
        <title>A high-quality genome assembly for Dillenia turbinata (Dilleniales).</title>
        <authorList>
            <person name="Chanderbali A."/>
        </authorList>
    </citation>
    <scope>NUCLEOTIDE SEQUENCE [LARGE SCALE GENOMIC DNA]</scope>
    <source>
        <strain evidence="12">LSX21</strain>
        <tissue evidence="12">Leaf</tissue>
    </source>
</reference>
<dbReference type="GO" id="GO:0032541">
    <property type="term" value="C:cortical endoplasmic reticulum"/>
    <property type="evidence" value="ECO:0007669"/>
    <property type="project" value="TreeGrafter"/>
</dbReference>
<feature type="non-terminal residue" evidence="12">
    <location>
        <position position="398"/>
    </location>
</feature>
<evidence type="ECO:0000256" key="4">
    <source>
        <dbReference type="ARBA" id="ARBA00022692"/>
    </source>
</evidence>
<protein>
    <recommendedName>
        <fullName evidence="10">Protein ARV</fullName>
    </recommendedName>
</protein>
<comment type="subcellular location">
    <subcellularLocation>
        <location evidence="1 10">Endoplasmic reticulum membrane</location>
        <topology evidence="1 10">Multi-pass membrane protein</topology>
    </subcellularLocation>
</comment>
<dbReference type="GO" id="GO:0005794">
    <property type="term" value="C:Golgi apparatus"/>
    <property type="evidence" value="ECO:0007669"/>
    <property type="project" value="TreeGrafter"/>
</dbReference>
<evidence type="ECO:0000256" key="9">
    <source>
        <dbReference type="ARBA" id="ARBA00023136"/>
    </source>
</evidence>
<dbReference type="InterPro" id="IPR007290">
    <property type="entry name" value="Arv1"/>
</dbReference>
<feature type="region of interest" description="Disordered" evidence="11">
    <location>
        <begin position="375"/>
        <end position="398"/>
    </location>
</feature>
<dbReference type="GO" id="GO:0016125">
    <property type="term" value="P:sterol metabolic process"/>
    <property type="evidence" value="ECO:0007669"/>
    <property type="project" value="UniProtKB-UniRule"/>
</dbReference>